<proteinExistence type="predicted"/>
<accession>A0A0G1W434</accession>
<gene>
    <name evidence="1" type="ORF">UY02_C0007G0006</name>
</gene>
<name>A0A0G1W434_9BACT</name>
<sequence>MNYLCIDIGTGSIKAVEKSADGRILRWGMLEKTDGPLQSSIQPLDEALAIHYLKTLVAEMHTESQDAVVSLPAFEVFTAIAPAVDPQYIPMSPNTFKLEAFPVNNKSFFLVAVPKEIIAKYKRIIRYSGLNLVRLELESVAVARVFADLKEPVLVMDVGRRSTAFTLVEKGMVNFLSHTDFALASNARNVIINKARVLANQRGAKKIVLAPKFAVVNGLYRVSQ</sequence>
<dbReference type="EMBL" id="LCOK01000007">
    <property type="protein sequence ID" value="KKU77070.1"/>
    <property type="molecule type" value="Genomic_DNA"/>
</dbReference>
<evidence type="ECO:0000313" key="1">
    <source>
        <dbReference type="EMBL" id="KKU77070.1"/>
    </source>
</evidence>
<dbReference type="Gene3D" id="3.30.420.40">
    <property type="match status" value="2"/>
</dbReference>
<dbReference type="AlphaFoldDB" id="A0A0G1W434"/>
<dbReference type="Gene3D" id="3.30.1490.300">
    <property type="match status" value="1"/>
</dbReference>
<evidence type="ECO:0008006" key="3">
    <source>
        <dbReference type="Google" id="ProtNLM"/>
    </source>
</evidence>
<organism evidence="1 2">
    <name type="scientific">Candidatus Giovannonibacteria bacterium GW2011_GWB1_47_6b</name>
    <dbReference type="NCBI Taxonomy" id="1618655"/>
    <lineage>
        <taxon>Bacteria</taxon>
        <taxon>Candidatus Giovannoniibacteriota</taxon>
    </lineage>
</organism>
<comment type="caution">
    <text evidence="1">The sequence shown here is derived from an EMBL/GenBank/DDBJ whole genome shotgun (WGS) entry which is preliminary data.</text>
</comment>
<reference evidence="1 2" key="1">
    <citation type="journal article" date="2015" name="Nature">
        <title>rRNA introns, odd ribosomes, and small enigmatic genomes across a large radiation of phyla.</title>
        <authorList>
            <person name="Brown C.T."/>
            <person name="Hug L.A."/>
            <person name="Thomas B.C."/>
            <person name="Sharon I."/>
            <person name="Castelle C.J."/>
            <person name="Singh A."/>
            <person name="Wilkins M.J."/>
            <person name="Williams K.H."/>
            <person name="Banfield J.F."/>
        </authorList>
    </citation>
    <scope>NUCLEOTIDE SEQUENCE [LARGE SCALE GENOMIC DNA]</scope>
</reference>
<dbReference type="Proteomes" id="UP000034682">
    <property type="component" value="Unassembled WGS sequence"/>
</dbReference>
<protein>
    <recommendedName>
        <fullName evidence="3">Type IV pilus assembly protein PilM</fullName>
    </recommendedName>
</protein>
<evidence type="ECO:0000313" key="2">
    <source>
        <dbReference type="Proteomes" id="UP000034682"/>
    </source>
</evidence>